<dbReference type="OrthoDB" id="3349744at2"/>
<dbReference type="PANTHER" id="PTHR47691">
    <property type="entry name" value="REGULATOR-RELATED"/>
    <property type="match status" value="1"/>
</dbReference>
<feature type="compositionally biased region" description="Basic residues" evidence="1">
    <location>
        <begin position="1"/>
        <end position="23"/>
    </location>
</feature>
<dbReference type="Proteomes" id="UP000189004">
    <property type="component" value="Unassembled WGS sequence"/>
</dbReference>
<dbReference type="GO" id="GO:0043531">
    <property type="term" value="F:ADP binding"/>
    <property type="evidence" value="ECO:0007669"/>
    <property type="project" value="InterPro"/>
</dbReference>
<dbReference type="EMBL" id="MCOK01000001">
    <property type="protein sequence ID" value="OOC54208.1"/>
    <property type="molecule type" value="Genomic_DNA"/>
</dbReference>
<dbReference type="STRING" id="501010.NOSIN_10645"/>
<dbReference type="PANTHER" id="PTHR47691:SF3">
    <property type="entry name" value="HTH-TYPE TRANSCRIPTIONAL REGULATOR RV0890C-RELATED"/>
    <property type="match status" value="1"/>
</dbReference>
<comment type="caution">
    <text evidence="2">The sequence shown here is derived from an EMBL/GenBank/DDBJ whole genome shotgun (WGS) entry which is preliminary data.</text>
</comment>
<dbReference type="Gene3D" id="3.40.50.300">
    <property type="entry name" value="P-loop containing nucleotide triphosphate hydrolases"/>
    <property type="match status" value="1"/>
</dbReference>
<sequence length="715" mass="78009">MSRNNKPRKNKRKAQRRTTHRGRDHVDQRGAQARRDVIGVVNNYVTVHEGAARSQAGLPGPQAGFTGRETDLERLLESLDPAMPGGAAVVVSTGMGGIGKTQLALTAGHRALEREWFSGALFIDMHGYTTPVTAHRALQSLLRELGVETDRIPEEADARAALYRATVQAASTEEGGPLLVVADNVSTPGQVLPLDPGPGGHRLLVTSRERMGELPARHLSLGVLSQEESVRLLTADLHVSDPDDDRVRGLEALTRVADSCGGVPLALRIAAGQLKNAPDMDVGELADTLAHTADRLAPFSDQLGGLEAVFAASFARLPAEQAEMLTLLGLAPGPDISTSAAAVLAGVEPGQALPRLRGLTASHFVAVSDKRWAMHDLVAAYAATLSGPRPAARFPRAQRRLLDHYTDQVIAATEHLRALPTDRVPEAFTGRAEALAWLDAERTVLIDTVHLAHRVGHDRATVSLPINLGTYLDQRRLFHDQIAITRLALQAAQRIGDHRGEAMAWNNLGSTLFGMRRFEESVDAHTRARDLFQRFGDHRGEAMAWNNLGSTLFGMRRFEESVDAHTRARDLFQRFGDHRGEATAWNNLGGVLSVMRRFEEAAAARTRARDLFRRFGDHHNAEKAYAGVGIALGGLRRWDEAAAILERVVTFFSEQGDQHSEGMGRYELGLVRCRSGHPDLAIPLLEKAVELLRATDDPHRHDRARDALNEARAAD</sequence>
<reference evidence="3" key="1">
    <citation type="submission" date="2016-08" db="EMBL/GenBank/DDBJ databases">
        <authorList>
            <person name="Tokovenko B."/>
            <person name="Kalinowski J."/>
        </authorList>
    </citation>
    <scope>NUCLEOTIDE SEQUENCE [LARGE SCALE GENOMIC DNA]</scope>
    <source>
        <strain evidence="3">UTMC102</strain>
    </source>
</reference>
<dbReference type="AlphaFoldDB" id="A0A1V3C0J4"/>
<keyword evidence="3" id="KW-1185">Reference proteome</keyword>
<dbReference type="InterPro" id="IPR027417">
    <property type="entry name" value="P-loop_NTPase"/>
</dbReference>
<organism evidence="2 3">
    <name type="scientific">Nocardiopsis sinuspersici</name>
    <dbReference type="NCBI Taxonomy" id="501010"/>
    <lineage>
        <taxon>Bacteria</taxon>
        <taxon>Bacillati</taxon>
        <taxon>Actinomycetota</taxon>
        <taxon>Actinomycetes</taxon>
        <taxon>Streptosporangiales</taxon>
        <taxon>Nocardiopsidaceae</taxon>
        <taxon>Nocardiopsis</taxon>
    </lineage>
</organism>
<proteinExistence type="predicted"/>
<dbReference type="InterPro" id="IPR011990">
    <property type="entry name" value="TPR-like_helical_dom_sf"/>
</dbReference>
<dbReference type="Gene3D" id="1.25.40.10">
    <property type="entry name" value="Tetratricopeptide repeat domain"/>
    <property type="match status" value="1"/>
</dbReference>
<protein>
    <submittedName>
        <fullName evidence="2">Uncharacterized protein</fullName>
    </submittedName>
</protein>
<dbReference type="RefSeq" id="WP_077690609.1">
    <property type="nucleotide sequence ID" value="NZ_MCOK01000001.1"/>
</dbReference>
<dbReference type="PRINTS" id="PR00364">
    <property type="entry name" value="DISEASERSIST"/>
</dbReference>
<dbReference type="SUPFAM" id="SSF48452">
    <property type="entry name" value="TPR-like"/>
    <property type="match status" value="1"/>
</dbReference>
<dbReference type="Pfam" id="PF13424">
    <property type="entry name" value="TPR_12"/>
    <property type="match status" value="2"/>
</dbReference>
<evidence type="ECO:0000313" key="2">
    <source>
        <dbReference type="EMBL" id="OOC54208.1"/>
    </source>
</evidence>
<name>A0A1V3C0J4_9ACTN</name>
<accession>A0A1V3C0J4</accession>
<dbReference type="InterPro" id="IPR019734">
    <property type="entry name" value="TPR_rpt"/>
</dbReference>
<evidence type="ECO:0000256" key="1">
    <source>
        <dbReference type="SAM" id="MobiDB-lite"/>
    </source>
</evidence>
<feature type="region of interest" description="Disordered" evidence="1">
    <location>
        <begin position="1"/>
        <end position="32"/>
    </location>
</feature>
<dbReference type="SUPFAM" id="SSF52540">
    <property type="entry name" value="P-loop containing nucleoside triphosphate hydrolases"/>
    <property type="match status" value="1"/>
</dbReference>
<gene>
    <name evidence="2" type="ORF">NOSIN_10645</name>
</gene>
<evidence type="ECO:0000313" key="3">
    <source>
        <dbReference type="Proteomes" id="UP000189004"/>
    </source>
</evidence>
<dbReference type="SMART" id="SM00028">
    <property type="entry name" value="TPR"/>
    <property type="match status" value="5"/>
</dbReference>